<dbReference type="InterPro" id="IPR050792">
    <property type="entry name" value="ADP-ribosylglycohydrolase"/>
</dbReference>
<evidence type="ECO:0000256" key="1">
    <source>
        <dbReference type="PIRSR" id="PIRSR605502-1"/>
    </source>
</evidence>
<dbReference type="InterPro" id="IPR036705">
    <property type="entry name" value="Ribosyl_crysJ1_sf"/>
</dbReference>
<dbReference type="GO" id="GO:0047407">
    <property type="term" value="F:ADP-ribosyl-[dinitrogen reductase] hydrolase activity"/>
    <property type="evidence" value="ECO:0007669"/>
    <property type="project" value="UniProtKB-EC"/>
</dbReference>
<organism evidence="3 4">
    <name type="scientific">Paludisphaera borealis</name>
    <dbReference type="NCBI Taxonomy" id="1387353"/>
    <lineage>
        <taxon>Bacteria</taxon>
        <taxon>Pseudomonadati</taxon>
        <taxon>Planctomycetota</taxon>
        <taxon>Planctomycetia</taxon>
        <taxon>Isosphaerales</taxon>
        <taxon>Isosphaeraceae</taxon>
        <taxon>Paludisphaera</taxon>
    </lineage>
</organism>
<keyword evidence="1" id="KW-0479">Metal-binding</keyword>
<reference evidence="4" key="1">
    <citation type="submission" date="2016-12" db="EMBL/GenBank/DDBJ databases">
        <title>Comparative genomics of four Isosphaeraceae planctomycetes: a common pool of plasmids and glycoside hydrolase genes.</title>
        <authorList>
            <person name="Ivanova A."/>
        </authorList>
    </citation>
    <scope>NUCLEOTIDE SEQUENCE [LARGE SCALE GENOMIC DNA]</scope>
    <source>
        <strain evidence="4">PX4</strain>
    </source>
</reference>
<dbReference type="PANTHER" id="PTHR16222">
    <property type="entry name" value="ADP-RIBOSYLGLYCOHYDROLASE"/>
    <property type="match status" value="1"/>
</dbReference>
<keyword evidence="1" id="KW-0460">Magnesium</keyword>
<dbReference type="PANTHER" id="PTHR16222:SF12">
    <property type="entry name" value="ADP-RIBOSYLGLYCOHYDROLASE-RELATED"/>
    <property type="match status" value="1"/>
</dbReference>
<evidence type="ECO:0000313" key="4">
    <source>
        <dbReference type="Proteomes" id="UP000186309"/>
    </source>
</evidence>
<evidence type="ECO:0000313" key="3">
    <source>
        <dbReference type="EMBL" id="APW59152.1"/>
    </source>
</evidence>
<proteinExistence type="predicted"/>
<dbReference type="SUPFAM" id="SSF101478">
    <property type="entry name" value="ADP-ribosylglycohydrolase"/>
    <property type="match status" value="1"/>
</dbReference>
<dbReference type="KEGG" id="pbor:BSF38_00566"/>
<dbReference type="InterPro" id="IPR005502">
    <property type="entry name" value="Ribosyl_crysJ1"/>
</dbReference>
<feature type="binding site" evidence="1">
    <location>
        <position position="60"/>
    </location>
    <ligand>
        <name>Mg(2+)</name>
        <dbReference type="ChEBI" id="CHEBI:18420"/>
        <label>1</label>
    </ligand>
</feature>
<dbReference type="EMBL" id="CP019082">
    <property type="protein sequence ID" value="APW59152.1"/>
    <property type="molecule type" value="Genomic_DNA"/>
</dbReference>
<feature type="binding site" evidence="1">
    <location>
        <position position="264"/>
    </location>
    <ligand>
        <name>Mg(2+)</name>
        <dbReference type="ChEBI" id="CHEBI:18420"/>
        <label>1</label>
    </ligand>
</feature>
<feature type="region of interest" description="Disordered" evidence="2">
    <location>
        <begin position="387"/>
        <end position="406"/>
    </location>
</feature>
<dbReference type="Gene3D" id="1.10.4080.10">
    <property type="entry name" value="ADP-ribosylation/Crystallin J1"/>
    <property type="match status" value="1"/>
</dbReference>
<keyword evidence="3" id="KW-0326">Glycosidase</keyword>
<keyword evidence="3" id="KW-0378">Hydrolase</keyword>
<keyword evidence="4" id="KW-1185">Reference proteome</keyword>
<dbReference type="GO" id="GO:0046872">
    <property type="term" value="F:metal ion binding"/>
    <property type="evidence" value="ECO:0007669"/>
    <property type="project" value="UniProtKB-KW"/>
</dbReference>
<dbReference type="AlphaFoldDB" id="A0A1U7CJP6"/>
<evidence type="ECO:0000256" key="2">
    <source>
        <dbReference type="SAM" id="MobiDB-lite"/>
    </source>
</evidence>
<feature type="compositionally biased region" description="Pro residues" evidence="2">
    <location>
        <begin position="397"/>
        <end position="406"/>
    </location>
</feature>
<dbReference type="STRING" id="1387353.BSF38_00566"/>
<name>A0A1U7CJP6_9BACT</name>
<accession>A0A1U7CJP6</accession>
<dbReference type="EC" id="3.2.2.24" evidence="3"/>
<gene>
    <name evidence="3" type="primary">draG_1</name>
    <name evidence="3" type="ORF">BSF38_00566</name>
</gene>
<feature type="binding site" evidence="1">
    <location>
        <position position="262"/>
    </location>
    <ligand>
        <name>Mg(2+)</name>
        <dbReference type="ChEBI" id="CHEBI:18420"/>
        <label>1</label>
    </ligand>
</feature>
<sequence>MKGPIDDAPAGRLSGVLLGTALGDALGLACEGMSAEAIARRFGVVDRFRMLGRTGFVSDDTEQSALIAQSLAKFPDDVDACVRSFQRSLLGWFCRLPWGVGMATIRSCLRMGLGLSPSGVMSAGNGAAMRAAVIGVFFQDRPNERSTFGRALAEVTHRDPRAVEGALFVAEAASCCAGSSPGAHRTALLVQARSVVDDLELGMAIDRGLSLAEKGADTHDAAQVCGTSGFVVHTVAFAAYCFASHGAEPMRALTEAIGAGGDADSIAAILGAWLGALHGESNLPESLIDRIHDGAFGPTHLRSLAACLAERREGRSSRVPRYFAGGGPGPQPGVVSRRPGTRISSTRAVLTGRAIGQEGGRGQAHILDHALGPCQPRRIASQLAPAHNLRGFRHAPNPRPEPSSWN</sequence>
<feature type="binding site" evidence="1">
    <location>
        <position position="58"/>
    </location>
    <ligand>
        <name>Mg(2+)</name>
        <dbReference type="ChEBI" id="CHEBI:18420"/>
        <label>1</label>
    </ligand>
</feature>
<feature type="binding site" evidence="1">
    <location>
        <position position="265"/>
    </location>
    <ligand>
        <name>Mg(2+)</name>
        <dbReference type="ChEBI" id="CHEBI:18420"/>
        <label>1</label>
    </ligand>
</feature>
<comment type="cofactor">
    <cofactor evidence="1">
        <name>Mg(2+)</name>
        <dbReference type="ChEBI" id="CHEBI:18420"/>
    </cofactor>
    <text evidence="1">Binds 2 magnesium ions per subunit.</text>
</comment>
<dbReference type="Pfam" id="PF03747">
    <property type="entry name" value="ADP_ribosyl_GH"/>
    <property type="match status" value="1"/>
</dbReference>
<dbReference type="RefSeq" id="WP_237170719.1">
    <property type="nucleotide sequence ID" value="NZ_CP019082.1"/>
</dbReference>
<feature type="binding site" evidence="1">
    <location>
        <position position="59"/>
    </location>
    <ligand>
        <name>Mg(2+)</name>
        <dbReference type="ChEBI" id="CHEBI:18420"/>
        <label>1</label>
    </ligand>
</feature>
<protein>
    <submittedName>
        <fullName evidence="3">ADP-ribosyl-[dinitrogen reductase] glycohydrolase</fullName>
        <ecNumber evidence="3">3.2.2.24</ecNumber>
    </submittedName>
</protein>
<feature type="region of interest" description="Disordered" evidence="2">
    <location>
        <begin position="319"/>
        <end position="341"/>
    </location>
</feature>
<dbReference type="Proteomes" id="UP000186309">
    <property type="component" value="Chromosome"/>
</dbReference>